<protein>
    <submittedName>
        <fullName evidence="2">Uncharacterized protein</fullName>
    </submittedName>
</protein>
<organism evidence="2 3">
    <name type="scientific">Hypholoma sublateritium (strain FD-334 SS-4)</name>
    <dbReference type="NCBI Taxonomy" id="945553"/>
    <lineage>
        <taxon>Eukaryota</taxon>
        <taxon>Fungi</taxon>
        <taxon>Dikarya</taxon>
        <taxon>Basidiomycota</taxon>
        <taxon>Agaricomycotina</taxon>
        <taxon>Agaricomycetes</taxon>
        <taxon>Agaricomycetidae</taxon>
        <taxon>Agaricales</taxon>
        <taxon>Agaricineae</taxon>
        <taxon>Strophariaceae</taxon>
        <taxon>Hypholoma</taxon>
    </lineage>
</organism>
<feature type="region of interest" description="Disordered" evidence="1">
    <location>
        <begin position="1"/>
        <end position="74"/>
    </location>
</feature>
<name>A0A0D2MGH4_HYPSF</name>
<sequence>MSLTDSEAWNVRCTPPRPPSPRSDARARRPARLHYAAQPGPSGHMLPVIPPPGPCAVAPSASQPASLSCPSHPSVTIPEIRRMHRGMPRRANGAALQHADAAVCRQLMAGRYPLRGDQGGCAIETPHAGSFVVRMLFQRV</sequence>
<dbReference type="EMBL" id="KN817548">
    <property type="protein sequence ID" value="KJA22698.1"/>
    <property type="molecule type" value="Genomic_DNA"/>
</dbReference>
<reference evidence="3" key="1">
    <citation type="submission" date="2014-04" db="EMBL/GenBank/DDBJ databases">
        <title>Evolutionary Origins and Diversification of the Mycorrhizal Mutualists.</title>
        <authorList>
            <consortium name="DOE Joint Genome Institute"/>
            <consortium name="Mycorrhizal Genomics Consortium"/>
            <person name="Kohler A."/>
            <person name="Kuo A."/>
            <person name="Nagy L.G."/>
            <person name="Floudas D."/>
            <person name="Copeland A."/>
            <person name="Barry K.W."/>
            <person name="Cichocki N."/>
            <person name="Veneault-Fourrey C."/>
            <person name="LaButti K."/>
            <person name="Lindquist E.A."/>
            <person name="Lipzen A."/>
            <person name="Lundell T."/>
            <person name="Morin E."/>
            <person name="Murat C."/>
            <person name="Riley R."/>
            <person name="Ohm R."/>
            <person name="Sun H."/>
            <person name="Tunlid A."/>
            <person name="Henrissat B."/>
            <person name="Grigoriev I.V."/>
            <person name="Hibbett D.S."/>
            <person name="Martin F."/>
        </authorList>
    </citation>
    <scope>NUCLEOTIDE SEQUENCE [LARGE SCALE GENOMIC DNA]</scope>
    <source>
        <strain evidence="3">FD-334 SS-4</strain>
    </source>
</reference>
<feature type="compositionally biased region" description="Polar residues" evidence="1">
    <location>
        <begin position="60"/>
        <end position="74"/>
    </location>
</feature>
<evidence type="ECO:0000256" key="1">
    <source>
        <dbReference type="SAM" id="MobiDB-lite"/>
    </source>
</evidence>
<dbReference type="AlphaFoldDB" id="A0A0D2MGH4"/>
<keyword evidence="3" id="KW-1185">Reference proteome</keyword>
<accession>A0A0D2MGH4</accession>
<evidence type="ECO:0000313" key="3">
    <source>
        <dbReference type="Proteomes" id="UP000054270"/>
    </source>
</evidence>
<proteinExistence type="predicted"/>
<dbReference type="Proteomes" id="UP000054270">
    <property type="component" value="Unassembled WGS sequence"/>
</dbReference>
<gene>
    <name evidence="2" type="ORF">HYPSUDRAFT_202019</name>
</gene>
<evidence type="ECO:0000313" key="2">
    <source>
        <dbReference type="EMBL" id="KJA22698.1"/>
    </source>
</evidence>